<feature type="region of interest" description="Disordered" evidence="1">
    <location>
        <begin position="1"/>
        <end position="20"/>
    </location>
</feature>
<dbReference type="InterPro" id="IPR036271">
    <property type="entry name" value="Tet_transcr_reg_TetR-rel_C_sf"/>
</dbReference>
<evidence type="ECO:0008006" key="4">
    <source>
        <dbReference type="Google" id="ProtNLM"/>
    </source>
</evidence>
<feature type="compositionally biased region" description="Acidic residues" evidence="1">
    <location>
        <begin position="1"/>
        <end position="10"/>
    </location>
</feature>
<evidence type="ECO:0000313" key="3">
    <source>
        <dbReference type="Proteomes" id="UP001490330"/>
    </source>
</evidence>
<dbReference type="RefSeq" id="WP_350726280.1">
    <property type="nucleotide sequence ID" value="NZ_JBEPCO010000091.1"/>
</dbReference>
<reference evidence="2 3" key="1">
    <citation type="submission" date="2024-06" db="EMBL/GenBank/DDBJ databases">
        <title>The Natural Products Discovery Center: Release of the First 8490 Sequenced Strains for Exploring Actinobacteria Biosynthetic Diversity.</title>
        <authorList>
            <person name="Kalkreuter E."/>
            <person name="Kautsar S.A."/>
            <person name="Yang D."/>
            <person name="Bader C.D."/>
            <person name="Teijaro C.N."/>
            <person name="Fluegel L."/>
            <person name="Davis C.M."/>
            <person name="Simpson J.R."/>
            <person name="Lauterbach L."/>
            <person name="Steele A.D."/>
            <person name="Gui C."/>
            <person name="Meng S."/>
            <person name="Li G."/>
            <person name="Viehrig K."/>
            <person name="Ye F."/>
            <person name="Su P."/>
            <person name="Kiefer A.F."/>
            <person name="Nichols A."/>
            <person name="Cepeda A.J."/>
            <person name="Yan W."/>
            <person name="Fan B."/>
            <person name="Jiang Y."/>
            <person name="Adhikari A."/>
            <person name="Zheng C.-J."/>
            <person name="Schuster L."/>
            <person name="Cowan T.M."/>
            <person name="Smanski M.J."/>
            <person name="Chevrette M.G."/>
            <person name="De Carvalho L.P.S."/>
            <person name="Shen B."/>
        </authorList>
    </citation>
    <scope>NUCLEOTIDE SEQUENCE [LARGE SCALE GENOMIC DNA]</scope>
    <source>
        <strain evidence="2 3">NPDC000632</strain>
    </source>
</reference>
<organism evidence="2 3">
    <name type="scientific">Streptomyces flaveolus</name>
    <dbReference type="NCBI Taxonomy" id="67297"/>
    <lineage>
        <taxon>Bacteria</taxon>
        <taxon>Bacillati</taxon>
        <taxon>Actinomycetota</taxon>
        <taxon>Actinomycetes</taxon>
        <taxon>Kitasatosporales</taxon>
        <taxon>Streptomycetaceae</taxon>
        <taxon>Streptomyces</taxon>
    </lineage>
</organism>
<evidence type="ECO:0000313" key="2">
    <source>
        <dbReference type="EMBL" id="MER6909538.1"/>
    </source>
</evidence>
<proteinExistence type="predicted"/>
<dbReference type="Gene3D" id="1.10.357.10">
    <property type="entry name" value="Tetracycline Repressor, domain 2"/>
    <property type="match status" value="1"/>
</dbReference>
<sequence>MLVLDTGDDSDGPRAPGPPAEALTEIEEAVVLLAAGRDPRVLTEVLWSAWHGMATLINAGRLDAEPTGARLAVLTDQLTNPAAQPA</sequence>
<accession>A0ABV1VSR9</accession>
<comment type="caution">
    <text evidence="2">The sequence shown here is derived from an EMBL/GenBank/DDBJ whole genome shotgun (WGS) entry which is preliminary data.</text>
</comment>
<evidence type="ECO:0000256" key="1">
    <source>
        <dbReference type="SAM" id="MobiDB-lite"/>
    </source>
</evidence>
<protein>
    <recommendedName>
        <fullName evidence="4">TetR family transcriptional regulator</fullName>
    </recommendedName>
</protein>
<dbReference type="Proteomes" id="UP001490330">
    <property type="component" value="Unassembled WGS sequence"/>
</dbReference>
<gene>
    <name evidence="2" type="ORF">ABT322_38655</name>
</gene>
<keyword evidence="3" id="KW-1185">Reference proteome</keyword>
<name>A0ABV1VSR9_9ACTN</name>
<dbReference type="EMBL" id="JBEPCV010000069">
    <property type="protein sequence ID" value="MER6909538.1"/>
    <property type="molecule type" value="Genomic_DNA"/>
</dbReference>
<dbReference type="SUPFAM" id="SSF48498">
    <property type="entry name" value="Tetracyclin repressor-like, C-terminal domain"/>
    <property type="match status" value="1"/>
</dbReference>